<organism evidence="2 3">
    <name type="scientific">Leishmania braziliensis MHOM/BR/75/M2904</name>
    <dbReference type="NCBI Taxonomy" id="420245"/>
    <lineage>
        <taxon>Eukaryota</taxon>
        <taxon>Discoba</taxon>
        <taxon>Euglenozoa</taxon>
        <taxon>Kinetoplastea</taxon>
        <taxon>Metakinetoplastina</taxon>
        <taxon>Trypanosomatida</taxon>
        <taxon>Trypanosomatidae</taxon>
        <taxon>Leishmaniinae</taxon>
        <taxon>Leishmania</taxon>
        <taxon>Leishmania braziliensis species complex</taxon>
    </lineage>
</organism>
<evidence type="ECO:0000313" key="2">
    <source>
        <dbReference type="EMBL" id="SYZ67719.1"/>
    </source>
</evidence>
<evidence type="ECO:0000313" key="3">
    <source>
        <dbReference type="Proteomes" id="UP000319462"/>
    </source>
</evidence>
<reference evidence="2 3" key="1">
    <citation type="submission" date="2018-09" db="EMBL/GenBank/DDBJ databases">
        <authorList>
            <person name="Peiro R."/>
            <person name="Begona"/>
            <person name="Cbmso G."/>
            <person name="Lopez M."/>
            <person name="Gonzalez S."/>
        </authorList>
    </citation>
    <scope>NUCLEOTIDE SEQUENCE [LARGE SCALE GENOMIC DNA]</scope>
</reference>
<sequence length="1106" mass="121277">MCALASPTAILRFQFSWSQHIKSRDRRVWEARIWREEALTLHPRRTPAAAKSTHKDMRCVPSFQTAYLRPIRHLCLPRRYIAGTHARFVATAAGATTASQLTEPRTLYPNAGNSRPGAQTQTDVIEEAKSVTSTNANTSTSTSATDSTTQATPLSAPSPSTAAQQSAWTVEQVYAILRRYKSFCDRTFLLFPSSPSTGLVTSPLPGAVETTVEDSDTVAQSPHRASTRRDPRVSAAAVREIRVLLDCLSQDPQRLGALDEKQRRRLVTEVCCLGYAVGLYSRCCALYADTVLLACGISGGGHDRQPAALPESALSHEPALRSAETPLTTTAAGVPSFIPDFIIDAAGKSADLTTLYLCVPHDAHASTTEVSATVSSSSLTALHVYMQCVRVLLSHGWGGCLTSRATDTGVCTTESDGGVSSESRDAESIPTDSVINATAVTHNAPTAAAVVASRTTTAFSTIAPAGASGKQRWVGLALTVLRHLRIKDADAADFLRTSLRRATYRYADTGGDWAAAQSSVYAQIFRYWLQEEEIVANTPLARQRPPQRNSEVDREAGRDHLRVSAPVLLTVPALLTLLRTAVVARQHDIAEWATLCVDACLEEWTHASKVAAADAGKGRQNGSCSPVTHRIAAPLSPTDIPSAQSLPQLDTLLSWYLRYLQQSGQRPRAVRWLSRLRRRQSTVPILSSALATLSVAREAARLASDELDAELAMWCLQLCLGDTTPALTPGHDDIFQCLCAYARCGLPNFDMVLQSLRKNELLAPTPEEVLFLRLLHARRSVSWRTEWEHCMAPYIAEEEEVQDSDRDGADVKVTGEAQGSAPTTRQPSLRIVRLRMLEPVPQSREGVPSSSLMHPGMEEALEERGGGCVSSSELQAFSAHHPRVFSSRVIYQLLLILQEGEHTAFMSYYRTLLFTFSEHVTPQDRARWVVLALMWAIQHHGRARSEDVVYIAREVEQLTQLQQTHTNTATASSLPLSPELWHSLNRKWTTLYQQYPPSLWLRAATAETHTGGDICHGAPSRRLLCTPSAAVLSTTPVFTRFAKRRHLLPSSVISATVLLRTSRRISTEVAAVGTYSNGEESVTHWPPTGDADFESWVDYMEAVRRF</sequence>
<gene>
    <name evidence="2" type="ORF">LBRM2904_29.2030</name>
</gene>
<accession>A0A3P3ZBX6</accession>
<evidence type="ECO:0000256" key="1">
    <source>
        <dbReference type="SAM" id="MobiDB-lite"/>
    </source>
</evidence>
<dbReference type="Proteomes" id="UP000319462">
    <property type="component" value="Chromosome 29"/>
</dbReference>
<feature type="compositionally biased region" description="Low complexity" evidence="1">
    <location>
        <begin position="130"/>
        <end position="163"/>
    </location>
</feature>
<feature type="region of interest" description="Disordered" evidence="1">
    <location>
        <begin position="100"/>
        <end position="163"/>
    </location>
</feature>
<dbReference type="AlphaFoldDB" id="A0A3P3ZBX6"/>
<feature type="compositionally biased region" description="Polar residues" evidence="1">
    <location>
        <begin position="111"/>
        <end position="123"/>
    </location>
</feature>
<protein>
    <submittedName>
        <fullName evidence="2">Hypothetical_protein</fullName>
    </submittedName>
</protein>
<proteinExistence type="predicted"/>
<name>A0A3P3ZBX6_LEIBR</name>
<dbReference type="EMBL" id="LS997628">
    <property type="protein sequence ID" value="SYZ67719.1"/>
    <property type="molecule type" value="Genomic_DNA"/>
</dbReference>